<accession>A0A2J6S2B4</accession>
<protein>
    <submittedName>
        <fullName evidence="1">Uncharacterized protein</fullName>
    </submittedName>
</protein>
<sequence>MVPFYILGLEFGAVQTGRRGDSVLSGWLWKRSLDQHTWRSHSRCSTRDFCRISNWPVLQKFPVLSIVPVHLGKGWVSLSTRTIIFFFSPHHHRFHRGATLLQAHRPSNDEHLIGNLTRETGACHSLLSRSSPVLAHTMSQIHGPRLGLVHLRPCLRLMHPSQSIIGQGPGCEDASPHVFFFSWPWLAQICVASFSHSASWSHD</sequence>
<dbReference type="EMBL" id="KZ613940">
    <property type="protein sequence ID" value="PMD44903.1"/>
    <property type="molecule type" value="Genomic_DNA"/>
</dbReference>
<evidence type="ECO:0000313" key="2">
    <source>
        <dbReference type="Proteomes" id="UP000235786"/>
    </source>
</evidence>
<reference evidence="1 2" key="1">
    <citation type="submission" date="2016-04" db="EMBL/GenBank/DDBJ databases">
        <title>A degradative enzymes factory behind the ericoid mycorrhizal symbiosis.</title>
        <authorList>
            <consortium name="DOE Joint Genome Institute"/>
            <person name="Martino E."/>
            <person name="Morin E."/>
            <person name="Grelet G."/>
            <person name="Kuo A."/>
            <person name="Kohler A."/>
            <person name="Daghino S."/>
            <person name="Barry K."/>
            <person name="Choi C."/>
            <person name="Cichocki N."/>
            <person name="Clum A."/>
            <person name="Copeland A."/>
            <person name="Hainaut M."/>
            <person name="Haridas S."/>
            <person name="Labutti K."/>
            <person name="Lindquist E."/>
            <person name="Lipzen A."/>
            <person name="Khouja H.-R."/>
            <person name="Murat C."/>
            <person name="Ohm R."/>
            <person name="Olson A."/>
            <person name="Spatafora J."/>
            <person name="Veneault-Fourrey C."/>
            <person name="Henrissat B."/>
            <person name="Grigoriev I."/>
            <person name="Martin F."/>
            <person name="Perotto S."/>
        </authorList>
    </citation>
    <scope>NUCLEOTIDE SEQUENCE [LARGE SCALE GENOMIC DNA]</scope>
    <source>
        <strain evidence="1 2">F</strain>
    </source>
</reference>
<name>A0A2J6S2B4_HYAVF</name>
<dbReference type="Proteomes" id="UP000235786">
    <property type="component" value="Unassembled WGS sequence"/>
</dbReference>
<keyword evidence="2" id="KW-1185">Reference proteome</keyword>
<dbReference type="AlphaFoldDB" id="A0A2J6S2B4"/>
<proteinExistence type="predicted"/>
<evidence type="ECO:0000313" key="1">
    <source>
        <dbReference type="EMBL" id="PMD44903.1"/>
    </source>
</evidence>
<gene>
    <name evidence="1" type="ORF">L207DRAFT_242494</name>
</gene>
<organism evidence="1 2">
    <name type="scientific">Hyaloscypha variabilis (strain UAMH 11265 / GT02V1 / F)</name>
    <name type="common">Meliniomyces variabilis</name>
    <dbReference type="NCBI Taxonomy" id="1149755"/>
    <lineage>
        <taxon>Eukaryota</taxon>
        <taxon>Fungi</taxon>
        <taxon>Dikarya</taxon>
        <taxon>Ascomycota</taxon>
        <taxon>Pezizomycotina</taxon>
        <taxon>Leotiomycetes</taxon>
        <taxon>Helotiales</taxon>
        <taxon>Hyaloscyphaceae</taxon>
        <taxon>Hyaloscypha</taxon>
        <taxon>Hyaloscypha variabilis</taxon>
    </lineage>
</organism>